<dbReference type="InterPro" id="IPR002401">
    <property type="entry name" value="Cyt_P450_E_grp-I"/>
</dbReference>
<dbReference type="AlphaFoldDB" id="A0ABD3B9S7"/>
<keyword evidence="2" id="KW-0479">Metal-binding</keyword>
<dbReference type="Gene3D" id="1.10.630.10">
    <property type="entry name" value="Cytochrome P450"/>
    <property type="match status" value="1"/>
</dbReference>
<evidence type="ECO:0008006" key="7">
    <source>
        <dbReference type="Google" id="ProtNLM"/>
    </source>
</evidence>
<dbReference type="EMBL" id="JAVIJP010000107">
    <property type="protein sequence ID" value="KAL3614123.1"/>
    <property type="molecule type" value="Genomic_DNA"/>
</dbReference>
<evidence type="ECO:0000256" key="4">
    <source>
        <dbReference type="ARBA" id="ARBA00023004"/>
    </source>
</evidence>
<evidence type="ECO:0000256" key="2">
    <source>
        <dbReference type="ARBA" id="ARBA00022723"/>
    </source>
</evidence>
<dbReference type="Proteomes" id="UP001632038">
    <property type="component" value="Unassembled WGS sequence"/>
</dbReference>
<dbReference type="PANTHER" id="PTHR24286:SF305">
    <property type="entry name" value="CYTOCHROME P450 708A2"/>
    <property type="match status" value="1"/>
</dbReference>
<dbReference type="PANTHER" id="PTHR24286">
    <property type="entry name" value="CYTOCHROME P450 26"/>
    <property type="match status" value="1"/>
</dbReference>
<comment type="caution">
    <text evidence="5">The sequence shown here is derived from an EMBL/GenBank/DDBJ whole genome shotgun (WGS) entry which is preliminary data.</text>
</comment>
<protein>
    <recommendedName>
        <fullName evidence="7">Cytochrome P450</fullName>
    </recommendedName>
</protein>
<dbReference type="GO" id="GO:0016491">
    <property type="term" value="F:oxidoreductase activity"/>
    <property type="evidence" value="ECO:0007669"/>
    <property type="project" value="UniProtKB-KW"/>
</dbReference>
<reference evidence="6" key="1">
    <citation type="journal article" date="2024" name="IScience">
        <title>Strigolactones Initiate the Formation of Haustorium-like Structures in Castilleja.</title>
        <authorList>
            <person name="Buerger M."/>
            <person name="Peterson D."/>
            <person name="Chory J."/>
        </authorList>
    </citation>
    <scope>NUCLEOTIDE SEQUENCE [LARGE SCALE GENOMIC DNA]</scope>
</reference>
<evidence type="ECO:0000313" key="5">
    <source>
        <dbReference type="EMBL" id="KAL3614123.1"/>
    </source>
</evidence>
<evidence type="ECO:0000256" key="3">
    <source>
        <dbReference type="ARBA" id="ARBA00023002"/>
    </source>
</evidence>
<evidence type="ECO:0000313" key="6">
    <source>
        <dbReference type="Proteomes" id="UP001632038"/>
    </source>
</evidence>
<comment type="subcellular location">
    <subcellularLocation>
        <location evidence="1">Membrane</location>
        <topology evidence="1">Single-pass membrane protein</topology>
    </subcellularLocation>
</comment>
<gene>
    <name evidence="5" type="ORF">CASFOL_042197</name>
</gene>
<dbReference type="InterPro" id="IPR001128">
    <property type="entry name" value="Cyt_P450"/>
</dbReference>
<keyword evidence="6" id="KW-1185">Reference proteome</keyword>
<keyword evidence="3" id="KW-0560">Oxidoreductase</keyword>
<name>A0ABD3B9S7_9LAMI</name>
<dbReference type="GO" id="GO:0016020">
    <property type="term" value="C:membrane"/>
    <property type="evidence" value="ECO:0007669"/>
    <property type="project" value="UniProtKB-SubCell"/>
</dbReference>
<dbReference type="Pfam" id="PF00067">
    <property type="entry name" value="p450"/>
    <property type="match status" value="1"/>
</dbReference>
<organism evidence="5 6">
    <name type="scientific">Castilleja foliolosa</name>
    <dbReference type="NCBI Taxonomy" id="1961234"/>
    <lineage>
        <taxon>Eukaryota</taxon>
        <taxon>Viridiplantae</taxon>
        <taxon>Streptophyta</taxon>
        <taxon>Embryophyta</taxon>
        <taxon>Tracheophyta</taxon>
        <taxon>Spermatophyta</taxon>
        <taxon>Magnoliopsida</taxon>
        <taxon>eudicotyledons</taxon>
        <taxon>Gunneridae</taxon>
        <taxon>Pentapetalae</taxon>
        <taxon>asterids</taxon>
        <taxon>lamiids</taxon>
        <taxon>Lamiales</taxon>
        <taxon>Orobanchaceae</taxon>
        <taxon>Pedicularideae</taxon>
        <taxon>Castillejinae</taxon>
        <taxon>Castilleja</taxon>
    </lineage>
</organism>
<proteinExistence type="predicted"/>
<dbReference type="SUPFAM" id="SSF48264">
    <property type="entry name" value="Cytochrome P450"/>
    <property type="match status" value="1"/>
</dbReference>
<evidence type="ECO:0000256" key="1">
    <source>
        <dbReference type="ARBA" id="ARBA00004167"/>
    </source>
</evidence>
<sequence length="378" mass="43348">MDREIRSAMVYFLLAPRASLSLERLLSSLLLATSMVFILSLKRDYKEHGSLFRTNLAGRNVVVSADHEFNRFIFGQEEKLVVRWYLDSFANLVKQKDISPDGLTVHKYMRNLVQCKVNLLSNSYDTKASKELIDNFINSISAAFSFPLKIPGTTYYNGLKKKEKVLQKIKEMVSDRLDSPQNAADDVLGQLIKDMSDVTFVTKAYINQLIFTLMFATFQTIPFTITCSQIHLRKSNCFTGINSEHEEILRKRQSQTQDSSLTWEEFKSMTFTQQVINETLRLGSSFPGFLRKCYTIPAGWGIMSCHTAMHLDPELYNDPLKFNPWRWKDMGPEFMSKNFKPFGGGIKQWTVVKGGEIVQNPIARFKNGLHINLSGRQD</sequence>
<dbReference type="InterPro" id="IPR036396">
    <property type="entry name" value="Cyt_P450_sf"/>
</dbReference>
<keyword evidence="4" id="KW-0408">Iron</keyword>
<dbReference type="GO" id="GO:0046872">
    <property type="term" value="F:metal ion binding"/>
    <property type="evidence" value="ECO:0007669"/>
    <property type="project" value="UniProtKB-KW"/>
</dbReference>
<accession>A0ABD3B9S7</accession>
<dbReference type="PRINTS" id="PR00463">
    <property type="entry name" value="EP450I"/>
</dbReference>